<keyword evidence="9" id="KW-1185">Reference proteome</keyword>
<sequence>MNLLLHTFGTGGAFDLALLGLLAGAIALTLLRSRQPTRRRIAQRMRLAVTRAGTPRSRAGGPDAADQLKETLSRHLAFVGERVSMFGPDQRAALAGKLMNAGFRDRRAVAVMVGLKLFWGTLFALAAIAGGPFVPRFGEIFAFRALMMAGAFVIGLIVPEYALGFVARQRKKAIAVCLSDAIDLLVICTNAGNSLLVSIKRVAQELTRICPPLADELKLTADELQVSGNIASALRNLALRTGLPSLRSLATTLIQSQQYGTPITQALRTLSQTMRKEQMVTLEEKAAKLAPKMTVPMMLFILPTVAMIAAGPAIIRLIAVFHNQQP</sequence>
<evidence type="ECO:0000259" key="7">
    <source>
        <dbReference type="Pfam" id="PF00482"/>
    </source>
</evidence>
<gene>
    <name evidence="8" type="ORF">FAZ69_20565</name>
</gene>
<feature type="transmembrane region" description="Helical" evidence="6">
    <location>
        <begin position="141"/>
        <end position="163"/>
    </location>
</feature>
<proteinExistence type="predicted"/>
<dbReference type="InterPro" id="IPR018076">
    <property type="entry name" value="T2SS_GspF_dom"/>
</dbReference>
<evidence type="ECO:0000256" key="4">
    <source>
        <dbReference type="ARBA" id="ARBA00022989"/>
    </source>
</evidence>
<keyword evidence="5 6" id="KW-0472">Membrane</keyword>
<evidence type="ECO:0000256" key="3">
    <source>
        <dbReference type="ARBA" id="ARBA00022692"/>
    </source>
</evidence>
<evidence type="ECO:0000256" key="6">
    <source>
        <dbReference type="SAM" id="Phobius"/>
    </source>
</evidence>
<dbReference type="Proteomes" id="UP000305539">
    <property type="component" value="Unassembled WGS sequence"/>
</dbReference>
<feature type="transmembrane region" description="Helical" evidence="6">
    <location>
        <begin position="12"/>
        <end position="31"/>
    </location>
</feature>
<dbReference type="RefSeq" id="WP_136896937.1">
    <property type="nucleotide sequence ID" value="NZ_SWJE01000011.1"/>
</dbReference>
<keyword evidence="4 6" id="KW-1133">Transmembrane helix</keyword>
<accession>A0A4U1HZR1</accession>
<evidence type="ECO:0000256" key="1">
    <source>
        <dbReference type="ARBA" id="ARBA00004651"/>
    </source>
</evidence>
<feature type="transmembrane region" description="Helical" evidence="6">
    <location>
        <begin position="298"/>
        <end position="321"/>
    </location>
</feature>
<comment type="subcellular location">
    <subcellularLocation>
        <location evidence="1">Cell membrane</location>
        <topology evidence="1">Multi-pass membrane protein</topology>
    </subcellularLocation>
</comment>
<feature type="transmembrane region" description="Helical" evidence="6">
    <location>
        <begin position="108"/>
        <end position="129"/>
    </location>
</feature>
<dbReference type="EMBL" id="SWJE01000011">
    <property type="protein sequence ID" value="TKC86254.1"/>
    <property type="molecule type" value="Genomic_DNA"/>
</dbReference>
<organism evidence="8 9">
    <name type="scientific">Trinickia terrae</name>
    <dbReference type="NCBI Taxonomy" id="2571161"/>
    <lineage>
        <taxon>Bacteria</taxon>
        <taxon>Pseudomonadati</taxon>
        <taxon>Pseudomonadota</taxon>
        <taxon>Betaproteobacteria</taxon>
        <taxon>Burkholderiales</taxon>
        <taxon>Burkholderiaceae</taxon>
        <taxon>Trinickia</taxon>
    </lineage>
</organism>
<reference evidence="8 9" key="1">
    <citation type="submission" date="2019-04" db="EMBL/GenBank/DDBJ databases">
        <title>Trinickia sp. 7GSK02, isolated from subtropical forest soil.</title>
        <authorList>
            <person name="Gao Z.-H."/>
            <person name="Qiu L.-H."/>
        </authorList>
    </citation>
    <scope>NUCLEOTIDE SEQUENCE [LARGE SCALE GENOMIC DNA]</scope>
    <source>
        <strain evidence="8 9">7GSK02</strain>
    </source>
</reference>
<keyword evidence="2" id="KW-1003">Cell membrane</keyword>
<comment type="caution">
    <text evidence="8">The sequence shown here is derived from an EMBL/GenBank/DDBJ whole genome shotgun (WGS) entry which is preliminary data.</text>
</comment>
<dbReference type="PANTHER" id="PTHR35007">
    <property type="entry name" value="INTEGRAL MEMBRANE PROTEIN-RELATED"/>
    <property type="match status" value="1"/>
</dbReference>
<dbReference type="PANTHER" id="PTHR35007:SF2">
    <property type="entry name" value="PILUS ASSEMBLE PROTEIN"/>
    <property type="match status" value="1"/>
</dbReference>
<evidence type="ECO:0000313" key="8">
    <source>
        <dbReference type="EMBL" id="TKC86254.1"/>
    </source>
</evidence>
<evidence type="ECO:0000256" key="5">
    <source>
        <dbReference type="ARBA" id="ARBA00023136"/>
    </source>
</evidence>
<evidence type="ECO:0000256" key="2">
    <source>
        <dbReference type="ARBA" id="ARBA00022475"/>
    </source>
</evidence>
<dbReference type="Pfam" id="PF00482">
    <property type="entry name" value="T2SSF"/>
    <property type="match status" value="1"/>
</dbReference>
<keyword evidence="3 6" id="KW-0812">Transmembrane</keyword>
<dbReference type="AlphaFoldDB" id="A0A4U1HZR1"/>
<evidence type="ECO:0000313" key="9">
    <source>
        <dbReference type="Proteomes" id="UP000305539"/>
    </source>
</evidence>
<name>A0A4U1HZR1_9BURK</name>
<dbReference type="OrthoDB" id="9810662at2"/>
<protein>
    <submittedName>
        <fullName evidence="8">Type II secretion system F family protein</fullName>
    </submittedName>
</protein>
<dbReference type="GO" id="GO:0005886">
    <property type="term" value="C:plasma membrane"/>
    <property type="evidence" value="ECO:0007669"/>
    <property type="project" value="UniProtKB-SubCell"/>
</dbReference>
<feature type="domain" description="Type II secretion system protein GspF" evidence="7">
    <location>
        <begin position="182"/>
        <end position="306"/>
    </location>
</feature>